<dbReference type="InterPro" id="IPR040256">
    <property type="entry name" value="At4g02000-like"/>
</dbReference>
<proteinExistence type="predicted"/>
<organism evidence="2 3">
    <name type="scientific">Canna indica</name>
    <name type="common">Indian-shot</name>
    <dbReference type="NCBI Taxonomy" id="4628"/>
    <lineage>
        <taxon>Eukaryota</taxon>
        <taxon>Viridiplantae</taxon>
        <taxon>Streptophyta</taxon>
        <taxon>Embryophyta</taxon>
        <taxon>Tracheophyta</taxon>
        <taxon>Spermatophyta</taxon>
        <taxon>Magnoliopsida</taxon>
        <taxon>Liliopsida</taxon>
        <taxon>Zingiberales</taxon>
        <taxon>Cannaceae</taxon>
        <taxon>Canna</taxon>
    </lineage>
</organism>
<accession>A0AAQ3PZE7</accession>
<gene>
    <name evidence="2" type="ORF">Cni_G01958</name>
</gene>
<sequence>MRGPFSLCCSTIRLIPRRPFFRPWVDSFASALVWIWLVGLPLQLWNLDSVALIAQAFAKVLTIDNQSFRFARGRYIRVCVELDFARPLHQRVWTGKPDNEYFQPVSYENLPSLCYSCCMIGHHKVDCPAKNSVAVVSNEKLSDDSETMVLDSSDNVVHSSVISDLNVSSSSRFPLSTSSEKVKNLPLEPLCGPWV</sequence>
<dbReference type="AlphaFoldDB" id="A0AAQ3PZE7"/>
<dbReference type="InterPro" id="IPR025836">
    <property type="entry name" value="Zn_knuckle_CX2CX4HX4C"/>
</dbReference>
<protein>
    <recommendedName>
        <fullName evidence="1">Zinc knuckle CX2CX4HX4C domain-containing protein</fullName>
    </recommendedName>
</protein>
<evidence type="ECO:0000313" key="2">
    <source>
        <dbReference type="EMBL" id="WOK93263.1"/>
    </source>
</evidence>
<keyword evidence="3" id="KW-1185">Reference proteome</keyword>
<feature type="domain" description="Zinc knuckle CX2CX4HX4C" evidence="1">
    <location>
        <begin position="106"/>
        <end position="128"/>
    </location>
</feature>
<evidence type="ECO:0000313" key="3">
    <source>
        <dbReference type="Proteomes" id="UP001327560"/>
    </source>
</evidence>
<dbReference type="PANTHER" id="PTHR31286:SF99">
    <property type="entry name" value="DUF4283 DOMAIN-CONTAINING PROTEIN"/>
    <property type="match status" value="1"/>
</dbReference>
<evidence type="ECO:0000259" key="1">
    <source>
        <dbReference type="Pfam" id="PF14392"/>
    </source>
</evidence>
<dbReference type="EMBL" id="CP136890">
    <property type="protein sequence ID" value="WOK93263.1"/>
    <property type="molecule type" value="Genomic_DNA"/>
</dbReference>
<dbReference type="Proteomes" id="UP001327560">
    <property type="component" value="Chromosome 1"/>
</dbReference>
<dbReference type="PANTHER" id="PTHR31286">
    <property type="entry name" value="GLYCINE-RICH CELL WALL STRUCTURAL PROTEIN 1.8-LIKE"/>
    <property type="match status" value="1"/>
</dbReference>
<reference evidence="2 3" key="1">
    <citation type="submission" date="2023-10" db="EMBL/GenBank/DDBJ databases">
        <title>Chromosome-scale genome assembly provides insights into flower coloration mechanisms of Canna indica.</title>
        <authorList>
            <person name="Li C."/>
        </authorList>
    </citation>
    <scope>NUCLEOTIDE SEQUENCE [LARGE SCALE GENOMIC DNA]</scope>
    <source>
        <tissue evidence="2">Flower</tissue>
    </source>
</reference>
<name>A0AAQ3PZE7_9LILI</name>
<dbReference type="Pfam" id="PF14392">
    <property type="entry name" value="zf-CCHC_4"/>
    <property type="match status" value="1"/>
</dbReference>